<dbReference type="Pfam" id="PF13518">
    <property type="entry name" value="HTH_28"/>
    <property type="match status" value="2"/>
</dbReference>
<accession>A0AAW9JVE6</accession>
<dbReference type="GO" id="GO:0015074">
    <property type="term" value="P:DNA integration"/>
    <property type="evidence" value="ECO:0007669"/>
    <property type="project" value="InterPro"/>
</dbReference>
<dbReference type="InterPro" id="IPR050900">
    <property type="entry name" value="Transposase_IS3/IS150/IS904"/>
</dbReference>
<dbReference type="Gene3D" id="1.10.10.10">
    <property type="entry name" value="Winged helix-like DNA-binding domain superfamily/Winged helix DNA-binding domain"/>
    <property type="match status" value="2"/>
</dbReference>
<comment type="caution">
    <text evidence="3">The sequence shown here is derived from an EMBL/GenBank/DDBJ whole genome shotgun (WGS) entry which is preliminary data.</text>
</comment>
<dbReference type="GO" id="GO:0043565">
    <property type="term" value="F:sequence-specific DNA binding"/>
    <property type="evidence" value="ECO:0007669"/>
    <property type="project" value="InterPro"/>
</dbReference>
<dbReference type="InterPro" id="IPR012337">
    <property type="entry name" value="RNaseH-like_sf"/>
</dbReference>
<evidence type="ECO:0000256" key="1">
    <source>
        <dbReference type="ARBA" id="ARBA00002286"/>
    </source>
</evidence>
<dbReference type="InterPro" id="IPR036388">
    <property type="entry name" value="WH-like_DNA-bd_sf"/>
</dbReference>
<dbReference type="Proteomes" id="UP001290582">
    <property type="component" value="Unassembled WGS sequence"/>
</dbReference>
<protein>
    <submittedName>
        <fullName evidence="3">IS3 family transposase</fullName>
    </submittedName>
</protein>
<dbReference type="PANTHER" id="PTHR46889">
    <property type="entry name" value="TRANSPOSASE INSF FOR INSERTION SEQUENCE IS3B-RELATED"/>
    <property type="match status" value="1"/>
</dbReference>
<comment type="function">
    <text evidence="1">Involved in the transposition of the insertion sequence.</text>
</comment>
<evidence type="ECO:0000259" key="2">
    <source>
        <dbReference type="PROSITE" id="PS50994"/>
    </source>
</evidence>
<dbReference type="InterPro" id="IPR055247">
    <property type="entry name" value="InsJ-like_HTH"/>
</dbReference>
<dbReference type="SUPFAM" id="SSF48295">
    <property type="entry name" value="TrpR-like"/>
    <property type="match status" value="2"/>
</dbReference>
<sequence length="472" mass="55944">MAKYSYELKKKVVNAYLAGEGGYNYLASLYDVDRNCVAKWVKNHQAFGDEGLIRSRHQKKYSFEKKLSVVELYLSNEISYQELAIRENITNPSMIANWVSRFRVAGPEGLRPHKKGRKTTVDKPKIEHKNQEVEEKIVDTSAEHVKKLEDELLWLRIENAFFKRTEEAAFRGRSKNERMARVIHSLRREFKLKDLLSYTDMPKATYMYWQKRFDRENPDKEIEEKILDIRKIHKNYGYRRVLGELRNQGYCINKKKVQRIMQKVGLQVTSFTRKSRKYSSYKGKVGTVAPNRIRRRFNTHIPYQKITTDTTEFKYYEIDSKGNMSTKKLYLDPFMDMCSGEIVSYGIAKQPSAKTIMNALEQAITITSGCPYRRTFHSDQGWAYQMKNYSHRLKEEKIFQSMSRKGNCHDNSVMENFFGLLKQEIYYGVVYYSYEELKSEIEGYIKYYNEHRIKEKLGWKSPVQYRIHLMSA</sequence>
<organism evidence="3 4">
    <name type="scientific">Enterococcus cecorum</name>
    <dbReference type="NCBI Taxonomy" id="44008"/>
    <lineage>
        <taxon>Bacteria</taxon>
        <taxon>Bacillati</taxon>
        <taxon>Bacillota</taxon>
        <taxon>Bacilli</taxon>
        <taxon>Lactobacillales</taxon>
        <taxon>Enterococcaceae</taxon>
        <taxon>Enterococcus</taxon>
    </lineage>
</organism>
<dbReference type="NCBIfam" id="NF033516">
    <property type="entry name" value="transpos_IS3"/>
    <property type="match status" value="1"/>
</dbReference>
<evidence type="ECO:0000313" key="3">
    <source>
        <dbReference type="EMBL" id="MDZ5597406.1"/>
    </source>
</evidence>
<reference evidence="3" key="1">
    <citation type="submission" date="2023-12" db="EMBL/GenBank/DDBJ databases">
        <title>Molecular genomic analyses of Enterococcus cecorum from sepsis oubreaks in broilers.</title>
        <authorList>
            <person name="Rhoads D."/>
            <person name="Alrubaye A."/>
        </authorList>
    </citation>
    <scope>NUCLEOTIDE SEQUENCE</scope>
    <source>
        <strain evidence="3">1755</strain>
    </source>
</reference>
<gene>
    <name evidence="3" type="ORF">U1294_04075</name>
</gene>
<feature type="domain" description="Integrase catalytic" evidence="2">
    <location>
        <begin position="298"/>
        <end position="470"/>
    </location>
</feature>
<evidence type="ECO:0000313" key="4">
    <source>
        <dbReference type="Proteomes" id="UP001290582"/>
    </source>
</evidence>
<proteinExistence type="predicted"/>
<dbReference type="InterPro" id="IPR025948">
    <property type="entry name" value="HTH-like_dom"/>
</dbReference>
<dbReference type="Pfam" id="PF00665">
    <property type="entry name" value="rve"/>
    <property type="match status" value="1"/>
</dbReference>
<dbReference type="SUPFAM" id="SSF53098">
    <property type="entry name" value="Ribonuclease H-like"/>
    <property type="match status" value="1"/>
</dbReference>
<dbReference type="AlphaFoldDB" id="A0AAW9JVE6"/>
<dbReference type="Pfam" id="PF13333">
    <property type="entry name" value="rve_2"/>
    <property type="match status" value="1"/>
</dbReference>
<dbReference type="PANTHER" id="PTHR46889:SF4">
    <property type="entry name" value="TRANSPOSASE INSO FOR INSERTION SEQUENCE ELEMENT IS911B-RELATED"/>
    <property type="match status" value="1"/>
</dbReference>
<name>A0AAW9JVE6_9ENTE</name>
<dbReference type="EMBL" id="JAXOGL010000004">
    <property type="protein sequence ID" value="MDZ5597406.1"/>
    <property type="molecule type" value="Genomic_DNA"/>
</dbReference>
<dbReference type="InterPro" id="IPR036397">
    <property type="entry name" value="RNaseH_sf"/>
</dbReference>
<dbReference type="Gene3D" id="3.30.420.10">
    <property type="entry name" value="Ribonuclease H-like superfamily/Ribonuclease H"/>
    <property type="match status" value="1"/>
</dbReference>
<dbReference type="InterPro" id="IPR048020">
    <property type="entry name" value="Transpos_IS3"/>
</dbReference>
<dbReference type="InterPro" id="IPR001584">
    <property type="entry name" value="Integrase_cat-core"/>
</dbReference>
<dbReference type="PROSITE" id="PS50994">
    <property type="entry name" value="INTEGRASE"/>
    <property type="match status" value="1"/>
</dbReference>
<dbReference type="InterPro" id="IPR010921">
    <property type="entry name" value="Trp_repressor/repl_initiator"/>
</dbReference>
<dbReference type="Pfam" id="PF13276">
    <property type="entry name" value="HTH_21"/>
    <property type="match status" value="1"/>
</dbReference>